<gene>
    <name evidence="2" type="ORF">SAMN02745178_02589</name>
</gene>
<sequence>MKLTVRRAAAADLPTLLQIFDNARAFMRTHGNPHQWPDSYPGAARLAAEIERGVCYVVMGEGAIQAVFCLIPGDEPTYRIIEDGTWPEDLPYATIHRMASAGQVRGIGQFCIDWCLRQGLPVRADTHADNVYMQRALEKSGFVRCGRIYTEDGSPRWAYYHKAATQKASSAGEAVRAADG</sequence>
<keyword evidence="3" id="KW-1185">Reference proteome</keyword>
<protein>
    <recommendedName>
        <fullName evidence="1">N-acetyltransferase domain-containing protein</fullName>
    </recommendedName>
</protein>
<dbReference type="STRING" id="745368.SAMN02745178_02589"/>
<feature type="domain" description="N-acetyltransferase" evidence="1">
    <location>
        <begin position="3"/>
        <end position="166"/>
    </location>
</feature>
<dbReference type="Gene3D" id="3.40.630.30">
    <property type="match status" value="1"/>
</dbReference>
<accession>A0A1T4Y1Q5</accession>
<dbReference type="Proteomes" id="UP000190286">
    <property type="component" value="Unassembled WGS sequence"/>
</dbReference>
<organism evidence="2 3">
    <name type="scientific">Gemmiger formicilis</name>
    <dbReference type="NCBI Taxonomy" id="745368"/>
    <lineage>
        <taxon>Bacteria</taxon>
        <taxon>Bacillati</taxon>
        <taxon>Bacillota</taxon>
        <taxon>Clostridia</taxon>
        <taxon>Eubacteriales</taxon>
        <taxon>Gemmiger</taxon>
    </lineage>
</organism>
<proteinExistence type="predicted"/>
<dbReference type="OrthoDB" id="9796381at2"/>
<dbReference type="InterPro" id="IPR000182">
    <property type="entry name" value="GNAT_dom"/>
</dbReference>
<evidence type="ECO:0000259" key="1">
    <source>
        <dbReference type="PROSITE" id="PS51186"/>
    </source>
</evidence>
<dbReference type="PROSITE" id="PS51186">
    <property type="entry name" value="GNAT"/>
    <property type="match status" value="1"/>
</dbReference>
<reference evidence="2 3" key="1">
    <citation type="submission" date="2017-02" db="EMBL/GenBank/DDBJ databases">
        <authorList>
            <person name="Peterson S.W."/>
        </authorList>
    </citation>
    <scope>NUCLEOTIDE SEQUENCE [LARGE SCALE GENOMIC DNA]</scope>
    <source>
        <strain evidence="2 3">ATCC 27749</strain>
    </source>
</reference>
<dbReference type="InterPro" id="IPR016181">
    <property type="entry name" value="Acyl_CoA_acyltransferase"/>
</dbReference>
<evidence type="ECO:0000313" key="2">
    <source>
        <dbReference type="EMBL" id="SKA95215.1"/>
    </source>
</evidence>
<dbReference type="RefSeq" id="WP_143402765.1">
    <property type="nucleotide sequence ID" value="NZ_FUYF01000025.1"/>
</dbReference>
<dbReference type="AlphaFoldDB" id="A0A1T4Y1Q5"/>
<dbReference type="GO" id="GO:0016747">
    <property type="term" value="F:acyltransferase activity, transferring groups other than amino-acyl groups"/>
    <property type="evidence" value="ECO:0007669"/>
    <property type="project" value="InterPro"/>
</dbReference>
<dbReference type="EMBL" id="FUYF01000025">
    <property type="protein sequence ID" value="SKA95215.1"/>
    <property type="molecule type" value="Genomic_DNA"/>
</dbReference>
<dbReference type="SUPFAM" id="SSF55729">
    <property type="entry name" value="Acyl-CoA N-acyltransferases (Nat)"/>
    <property type="match status" value="1"/>
</dbReference>
<name>A0A1T4Y1Q5_9FIRM</name>
<dbReference type="GeneID" id="93339021"/>
<evidence type="ECO:0000313" key="3">
    <source>
        <dbReference type="Proteomes" id="UP000190286"/>
    </source>
</evidence>